<organism evidence="1 2">
    <name type="scientific">Nosema granulosis</name>
    <dbReference type="NCBI Taxonomy" id="83296"/>
    <lineage>
        <taxon>Eukaryota</taxon>
        <taxon>Fungi</taxon>
        <taxon>Fungi incertae sedis</taxon>
        <taxon>Microsporidia</taxon>
        <taxon>Nosematidae</taxon>
        <taxon>Nosema</taxon>
    </lineage>
</organism>
<name>A0A9P6GVU5_9MICR</name>
<evidence type="ECO:0000313" key="2">
    <source>
        <dbReference type="Proteomes" id="UP000740883"/>
    </source>
</evidence>
<evidence type="ECO:0000313" key="1">
    <source>
        <dbReference type="EMBL" id="KAF9761086.1"/>
    </source>
</evidence>
<dbReference type="AlphaFoldDB" id="A0A9P6GVU5"/>
<dbReference type="Proteomes" id="UP000740883">
    <property type="component" value="Unassembled WGS sequence"/>
</dbReference>
<comment type="caution">
    <text evidence="1">The sequence shown here is derived from an EMBL/GenBank/DDBJ whole genome shotgun (WGS) entry which is preliminary data.</text>
</comment>
<sequence>MEVVRADPLIEKMQQIRETAPIAAEAMLTAENQAVVFQMIDEVISYQGYDVLGHDQHQTDRPKIAGQLLVIFLEDYSDISISPVFRKLANRHRQIENGSMGGH</sequence>
<dbReference type="EMBL" id="SBJO01000430">
    <property type="protein sequence ID" value="KAF9761086.1"/>
    <property type="molecule type" value="Genomic_DNA"/>
</dbReference>
<reference evidence="1 2" key="1">
    <citation type="journal article" date="2020" name="Genome Biol. Evol.">
        <title>Comparative genomics of strictly vertically transmitted, feminizing microsporidia endosymbionts of amphipod crustaceans.</title>
        <authorList>
            <person name="Cormier A."/>
            <person name="Chebbi M.A."/>
            <person name="Giraud I."/>
            <person name="Wattier R."/>
            <person name="Teixeira M."/>
            <person name="Gilbert C."/>
            <person name="Rigaud T."/>
            <person name="Cordaux R."/>
        </authorList>
    </citation>
    <scope>NUCLEOTIDE SEQUENCE [LARGE SCALE GENOMIC DNA]</scope>
    <source>
        <strain evidence="1 2">Ou3-Ou53</strain>
    </source>
</reference>
<gene>
    <name evidence="1" type="ORF">NGRA_2868</name>
</gene>
<keyword evidence="2" id="KW-1185">Reference proteome</keyword>
<proteinExistence type="predicted"/>
<protein>
    <submittedName>
        <fullName evidence="1">Uncharacterized protein</fullName>
    </submittedName>
</protein>
<accession>A0A9P6GVU5</accession>